<keyword evidence="2" id="KW-1185">Reference proteome</keyword>
<reference evidence="1" key="1">
    <citation type="submission" date="2023-10" db="EMBL/GenBank/DDBJ databases">
        <authorList>
            <person name="Rodriguez Cubillos JULIANA M."/>
            <person name="De Vega J."/>
        </authorList>
    </citation>
    <scope>NUCLEOTIDE SEQUENCE</scope>
</reference>
<accession>A0ACB0KUR3</accession>
<comment type="caution">
    <text evidence="1">The sequence shown here is derived from an EMBL/GenBank/DDBJ whole genome shotgun (WGS) entry which is preliminary data.</text>
</comment>
<evidence type="ECO:0000313" key="1">
    <source>
        <dbReference type="EMBL" id="CAJ2660024.1"/>
    </source>
</evidence>
<dbReference type="Proteomes" id="UP001177021">
    <property type="component" value="Unassembled WGS sequence"/>
</dbReference>
<gene>
    <name evidence="1" type="ORF">MILVUS5_LOCUS26062</name>
</gene>
<protein>
    <submittedName>
        <fullName evidence="1">Uncharacterized protein</fullName>
    </submittedName>
</protein>
<evidence type="ECO:0000313" key="2">
    <source>
        <dbReference type="Proteomes" id="UP001177021"/>
    </source>
</evidence>
<organism evidence="1 2">
    <name type="scientific">Trifolium pratense</name>
    <name type="common">Red clover</name>
    <dbReference type="NCBI Taxonomy" id="57577"/>
    <lineage>
        <taxon>Eukaryota</taxon>
        <taxon>Viridiplantae</taxon>
        <taxon>Streptophyta</taxon>
        <taxon>Embryophyta</taxon>
        <taxon>Tracheophyta</taxon>
        <taxon>Spermatophyta</taxon>
        <taxon>Magnoliopsida</taxon>
        <taxon>eudicotyledons</taxon>
        <taxon>Gunneridae</taxon>
        <taxon>Pentapetalae</taxon>
        <taxon>rosids</taxon>
        <taxon>fabids</taxon>
        <taxon>Fabales</taxon>
        <taxon>Fabaceae</taxon>
        <taxon>Papilionoideae</taxon>
        <taxon>50 kb inversion clade</taxon>
        <taxon>NPAAA clade</taxon>
        <taxon>Hologalegina</taxon>
        <taxon>IRL clade</taxon>
        <taxon>Trifolieae</taxon>
        <taxon>Trifolium</taxon>
    </lineage>
</organism>
<name>A0ACB0KUR3_TRIPR</name>
<dbReference type="EMBL" id="CASHSV030000311">
    <property type="protein sequence ID" value="CAJ2660024.1"/>
    <property type="molecule type" value="Genomic_DNA"/>
</dbReference>
<sequence>MIELCSSLPNPTSITTEEKKNEFSFITFSLYAYMCPYSSLHSVAATMDAPSPLHIAMFPWFAMGHLTPYLQLSNKLAIRGHKISFFIPKNTLKKLQHLNLHPNLITFVPITVPHVNGLPHNAETTSDVPFSQFPLIATAMDQTEKQVEILLRELNPKIVFFDFQYWLPKLTKKLGIKSLQYLIWNPISSAYLGNIPRNSQGKDLTEFDLIKPPAGFPDSCIKFHSHELRFLASTRKLEFGSGVLLYDRADIGTRLSDAVAFKGCREIDGLYADYLETVFGKPVLLSGPLLPEPTKITLEEKWVSWLKGFKDGSVIFCTYGSEGPLEKNQFEELLLGLELTGFPFLAALKPPNGFESIEEALPEGFNERVKGKGIVYGSWIQQQVILEHPSVGCFITHCGAASITEGLVNTCQLVLLPRIGSDHIINARMMSRNLKVGVEVEKGDEDGLFTKESVCKAVKIVMDEENEVGREVRTNHEKIRKFLLSSNLESSCVDSFCQKLYDLLFQLQ</sequence>
<proteinExistence type="predicted"/>